<keyword evidence="6" id="KW-0488">Methylation</keyword>
<dbReference type="GO" id="GO:0003677">
    <property type="term" value="F:DNA binding"/>
    <property type="evidence" value="ECO:0007669"/>
    <property type="project" value="InterPro"/>
</dbReference>
<evidence type="ECO:0000256" key="1">
    <source>
        <dbReference type="ARBA" id="ARBA00001946"/>
    </source>
</evidence>
<dbReference type="InterPro" id="IPR037160">
    <property type="entry name" value="DNA_Pol_thumb_sf"/>
</dbReference>
<dbReference type="EC" id="2.7.7.7" evidence="3"/>
<keyword evidence="10" id="KW-0235">DNA replication</keyword>
<evidence type="ECO:0000256" key="2">
    <source>
        <dbReference type="ARBA" id="ARBA00004496"/>
    </source>
</evidence>
<evidence type="ECO:0000256" key="6">
    <source>
        <dbReference type="ARBA" id="ARBA00022481"/>
    </source>
</evidence>
<evidence type="ECO:0000256" key="18">
    <source>
        <dbReference type="ARBA" id="ARBA00044632"/>
    </source>
</evidence>
<evidence type="ECO:0000256" key="3">
    <source>
        <dbReference type="ARBA" id="ARBA00012417"/>
    </source>
</evidence>
<evidence type="ECO:0000256" key="5">
    <source>
        <dbReference type="ARBA" id="ARBA00020020"/>
    </source>
</evidence>
<evidence type="ECO:0000313" key="25">
    <source>
        <dbReference type="EMBL" id="OGZ12423.1"/>
    </source>
</evidence>
<keyword evidence="8" id="KW-0808">Transferase</keyword>
<dbReference type="AlphaFoldDB" id="A0A1G2DFW1"/>
<dbReference type="Gene3D" id="1.10.150.20">
    <property type="entry name" value="5' to 3' exonuclease, C-terminal subdomain"/>
    <property type="match status" value="1"/>
</dbReference>
<dbReference type="PRINTS" id="PR00870">
    <property type="entry name" value="DNAPOLXBETA"/>
</dbReference>
<dbReference type="Pfam" id="PF14791">
    <property type="entry name" value="DNA_pol_B_thumb"/>
    <property type="match status" value="1"/>
</dbReference>
<dbReference type="PANTHER" id="PTHR36928:SF1">
    <property type="entry name" value="PHOSPHATASE YCDX-RELATED"/>
    <property type="match status" value="1"/>
</dbReference>
<dbReference type="Pfam" id="PF14520">
    <property type="entry name" value="HHH_5"/>
    <property type="match status" value="1"/>
</dbReference>
<dbReference type="NCBIfam" id="NF006375">
    <property type="entry name" value="PRK08609.1"/>
    <property type="match status" value="1"/>
</dbReference>
<accession>A0A1G2DFW1</accession>
<dbReference type="SUPFAM" id="SSF81301">
    <property type="entry name" value="Nucleotidyltransferase"/>
    <property type="match status" value="1"/>
</dbReference>
<comment type="catalytic activity">
    <reaction evidence="19">
        <text>a 5'-end 2'-deoxyribose-2'-deoxyribonucleotide-DNA = (2E,4S)-4-hydroxypenten-2-al-5-phosphate + a 5'-end 5'-phospho-2'-deoxyribonucleoside-DNA + H(+)</text>
        <dbReference type="Rhea" id="RHEA:76255"/>
        <dbReference type="Rhea" id="RHEA-COMP:13180"/>
        <dbReference type="Rhea" id="RHEA-COMP:18657"/>
        <dbReference type="ChEBI" id="CHEBI:15378"/>
        <dbReference type="ChEBI" id="CHEBI:136412"/>
        <dbReference type="ChEBI" id="CHEBI:195194"/>
        <dbReference type="ChEBI" id="CHEBI:195195"/>
    </reaction>
</comment>
<gene>
    <name evidence="25" type="ORF">A3D67_00760</name>
</gene>
<comment type="function">
    <text evidence="20">Repair polymerase that plays a key role in base-excision repair. During this process, the damaged base is excised by specific DNA glycosylases, the DNA backbone is nicked at the abasic site by an apurinic/apyrimidic (AP) endonuclease, and POLB removes 5'-deoxyribose-phosphate from the preincised AP site acting as a 5'-deoxyribose-phosphate lyase (5'-dRP lyase); through its DNA polymerase activity, it adds one nucleotide to the 3' end of the arising single-nucleotide gap. Conducts 'gap-filling' DNA synthesis in a stepwise distributive fashion rather than in a processive fashion as for other DNA polymerases. It is also able to cleave sugar-phosphate bonds 3' to an intact AP site, acting as an AP lyase.</text>
</comment>
<dbReference type="Pfam" id="PF14716">
    <property type="entry name" value="HHH_8"/>
    <property type="match status" value="1"/>
</dbReference>
<keyword evidence="15" id="KW-0234">DNA repair</keyword>
<dbReference type="GO" id="GO:0140078">
    <property type="term" value="F:class I DNA-(apurinic or apyrimidinic site) endonuclease activity"/>
    <property type="evidence" value="ECO:0007669"/>
    <property type="project" value="UniProtKB-EC"/>
</dbReference>
<evidence type="ECO:0000259" key="24">
    <source>
        <dbReference type="SMART" id="SM00483"/>
    </source>
</evidence>
<evidence type="ECO:0000256" key="16">
    <source>
        <dbReference type="ARBA" id="ARBA00035717"/>
    </source>
</evidence>
<name>A0A1G2DFW1_9BACT</name>
<dbReference type="Pfam" id="PF02811">
    <property type="entry name" value="PHP"/>
    <property type="match status" value="1"/>
</dbReference>
<evidence type="ECO:0000259" key="23">
    <source>
        <dbReference type="SMART" id="SM00481"/>
    </source>
</evidence>
<feature type="domain" description="DNA-directed DNA polymerase X" evidence="24">
    <location>
        <begin position="3"/>
        <end position="340"/>
    </location>
</feature>
<keyword evidence="14" id="KW-0915">Sodium</keyword>
<feature type="domain" description="Helix-hairpin-helix DNA-binding motif class 1" evidence="22">
    <location>
        <begin position="56"/>
        <end position="75"/>
    </location>
</feature>
<evidence type="ECO:0000256" key="11">
    <source>
        <dbReference type="ARBA" id="ARBA00022763"/>
    </source>
</evidence>
<dbReference type="Gene3D" id="3.30.460.10">
    <property type="entry name" value="Beta Polymerase, domain 2"/>
    <property type="match status" value="1"/>
</dbReference>
<evidence type="ECO:0000313" key="26">
    <source>
        <dbReference type="Proteomes" id="UP000178099"/>
    </source>
</evidence>
<dbReference type="SUPFAM" id="SSF89550">
    <property type="entry name" value="PHP domain-like"/>
    <property type="match status" value="1"/>
</dbReference>
<evidence type="ECO:0000256" key="7">
    <source>
        <dbReference type="ARBA" id="ARBA00022634"/>
    </source>
</evidence>
<evidence type="ECO:0000256" key="14">
    <source>
        <dbReference type="ARBA" id="ARBA00023053"/>
    </source>
</evidence>
<dbReference type="InterPro" id="IPR010994">
    <property type="entry name" value="RuvA_2-like"/>
</dbReference>
<keyword evidence="7" id="KW-0237">DNA synthesis</keyword>
<dbReference type="InterPro" id="IPR027421">
    <property type="entry name" value="DNA_pol_lamdba_lyase_dom_sf"/>
</dbReference>
<keyword evidence="9" id="KW-0548">Nucleotidyltransferase</keyword>
<comment type="catalytic activity">
    <reaction evidence="18">
        <text>2'-deoxyribonucleotide-(2'-deoxyribose 5'-phosphate)-2'-deoxyribonucleotide-DNA = a 3'-end 2'-deoxyribonucleotide-(2,3-dehydro-2,3-deoxyribose 5'-phosphate)-DNA + a 5'-end 5'-phospho-2'-deoxyribonucleoside-DNA + H(+)</text>
        <dbReference type="Rhea" id="RHEA:66592"/>
        <dbReference type="Rhea" id="RHEA-COMP:13180"/>
        <dbReference type="Rhea" id="RHEA-COMP:16897"/>
        <dbReference type="Rhea" id="RHEA-COMP:17067"/>
        <dbReference type="ChEBI" id="CHEBI:15378"/>
        <dbReference type="ChEBI" id="CHEBI:136412"/>
        <dbReference type="ChEBI" id="CHEBI:157695"/>
        <dbReference type="ChEBI" id="CHEBI:167181"/>
        <dbReference type="EC" id="4.2.99.18"/>
    </reaction>
</comment>
<dbReference type="SUPFAM" id="SSF47781">
    <property type="entry name" value="RuvA domain 2-like"/>
    <property type="match status" value="1"/>
</dbReference>
<evidence type="ECO:0000256" key="10">
    <source>
        <dbReference type="ARBA" id="ARBA00022705"/>
    </source>
</evidence>
<dbReference type="InterPro" id="IPR010996">
    <property type="entry name" value="HHH_MUS81"/>
</dbReference>
<dbReference type="GO" id="GO:0005829">
    <property type="term" value="C:cytosol"/>
    <property type="evidence" value="ECO:0007669"/>
    <property type="project" value="TreeGrafter"/>
</dbReference>
<dbReference type="InterPro" id="IPR029398">
    <property type="entry name" value="PolB_thumb"/>
</dbReference>
<reference evidence="25 26" key="1">
    <citation type="journal article" date="2016" name="Nat. Commun.">
        <title>Thousands of microbial genomes shed light on interconnected biogeochemical processes in an aquifer system.</title>
        <authorList>
            <person name="Anantharaman K."/>
            <person name="Brown C.T."/>
            <person name="Hug L.A."/>
            <person name="Sharon I."/>
            <person name="Castelle C.J."/>
            <person name="Probst A.J."/>
            <person name="Thomas B.C."/>
            <person name="Singh A."/>
            <person name="Wilkins M.J."/>
            <person name="Karaoz U."/>
            <person name="Brodie E.L."/>
            <person name="Williams K.H."/>
            <person name="Hubbard S.S."/>
            <person name="Banfield J.F."/>
        </authorList>
    </citation>
    <scope>NUCLEOTIDE SEQUENCE [LARGE SCALE GENOMIC DNA]</scope>
</reference>
<comment type="subcellular location">
    <subcellularLocation>
        <location evidence="2">Cytoplasm</location>
    </subcellularLocation>
</comment>
<dbReference type="PIRSF" id="PIRSF005047">
    <property type="entry name" value="UCP005047_YshC"/>
    <property type="match status" value="1"/>
</dbReference>
<dbReference type="InterPro" id="IPR022312">
    <property type="entry name" value="DNA_pol_X"/>
</dbReference>
<dbReference type="PRINTS" id="PR00869">
    <property type="entry name" value="DNAPOLX"/>
</dbReference>
<dbReference type="GO" id="GO:0006281">
    <property type="term" value="P:DNA repair"/>
    <property type="evidence" value="ECO:0007669"/>
    <property type="project" value="UniProtKB-KW"/>
</dbReference>
<feature type="domain" description="Helix-hairpin-helix DNA-binding motif class 1" evidence="22">
    <location>
        <begin position="131"/>
        <end position="150"/>
    </location>
</feature>
<evidence type="ECO:0000256" key="17">
    <source>
        <dbReference type="ARBA" id="ARBA00035726"/>
    </source>
</evidence>
<dbReference type="PANTHER" id="PTHR36928">
    <property type="entry name" value="PHOSPHATASE YCDX-RELATED"/>
    <property type="match status" value="1"/>
</dbReference>
<dbReference type="InterPro" id="IPR022311">
    <property type="entry name" value="PolX-like"/>
</dbReference>
<dbReference type="Proteomes" id="UP000178099">
    <property type="component" value="Unassembled WGS sequence"/>
</dbReference>
<dbReference type="Gene3D" id="3.30.210.10">
    <property type="entry name" value="DNA polymerase, thumb domain"/>
    <property type="match status" value="1"/>
</dbReference>
<dbReference type="InterPro" id="IPR050243">
    <property type="entry name" value="PHP_phosphatase"/>
</dbReference>
<dbReference type="EC" id="4.2.99.18" evidence="4"/>
<dbReference type="InterPro" id="IPR002008">
    <property type="entry name" value="DNA_pol_X_beta-like"/>
</dbReference>
<dbReference type="GO" id="GO:0003887">
    <property type="term" value="F:DNA-directed DNA polymerase activity"/>
    <property type="evidence" value="ECO:0007669"/>
    <property type="project" value="UniProtKB-KW"/>
</dbReference>
<dbReference type="SMART" id="SM00483">
    <property type="entry name" value="POLXc"/>
    <property type="match status" value="1"/>
</dbReference>
<proteinExistence type="predicted"/>
<evidence type="ECO:0000256" key="20">
    <source>
        <dbReference type="ARBA" id="ARBA00045548"/>
    </source>
</evidence>
<dbReference type="GO" id="GO:0042578">
    <property type="term" value="F:phosphoric ester hydrolase activity"/>
    <property type="evidence" value="ECO:0007669"/>
    <property type="project" value="TreeGrafter"/>
</dbReference>
<organism evidence="25 26">
    <name type="scientific">Candidatus Lloydbacteria bacterium RIFCSPHIGHO2_02_FULL_51_22</name>
    <dbReference type="NCBI Taxonomy" id="1798663"/>
    <lineage>
        <taxon>Bacteria</taxon>
        <taxon>Candidatus Lloydiibacteriota</taxon>
    </lineage>
</organism>
<protein>
    <recommendedName>
        <fullName evidence="5">DNA polymerase beta</fullName>
        <ecNumber evidence="3">2.7.7.7</ecNumber>
        <ecNumber evidence="4">4.2.99.18</ecNumber>
    </recommendedName>
    <alternativeName>
        <fullName evidence="16">5'-deoxyribose-phosphate lyase</fullName>
    </alternativeName>
    <alternativeName>
        <fullName evidence="17">AP lyase</fullName>
    </alternativeName>
</protein>
<keyword evidence="11" id="KW-0227">DNA damage</keyword>
<dbReference type="SUPFAM" id="SSF47802">
    <property type="entry name" value="DNA polymerase beta, N-terminal domain-like"/>
    <property type="match status" value="1"/>
</dbReference>
<dbReference type="Gene3D" id="1.10.150.110">
    <property type="entry name" value="DNA polymerase beta, N-terminal domain-like"/>
    <property type="match status" value="1"/>
</dbReference>
<dbReference type="CDD" id="cd00141">
    <property type="entry name" value="NT_POLXc"/>
    <property type="match status" value="1"/>
</dbReference>
<evidence type="ECO:0000256" key="8">
    <source>
        <dbReference type="ARBA" id="ARBA00022679"/>
    </source>
</evidence>
<feature type="domain" description="Polymerase/histidinol phosphatase N-terminal" evidence="23">
    <location>
        <begin position="364"/>
        <end position="447"/>
    </location>
</feature>
<sequence>MKTLSNKEIAYILYEIATFYTMKDVPFKPMAYERAAGAVDTLKESLKDVYTKHGKKGLTEIDGIGPGIAEHIEELLEKGHFEEYDKLRKEFPIHVRELTEVEGIGAHTVKKLWEHLKIKDVDDLEKAAKEGRIRNIPGLGKKTEEKILQGIAFLKSSGGRKLLGVVLPETRALEEKIKNIPGVEEVFTAGSVRRWKETVGDIDCIVTAKKGGTGITDAFAAFPEVAHVYGKGKTKANVRLKSGLDADLRVVPKRALGAALHYFTGSKAHNIALRELAQKRGWKLNEYGLFKRQETGDLPTPRLRQAGKGQEEKWDFIGGKTEEELYKKLGLSYIEPELREMTGEIEAAGEGKLPTLVGFGDLKGDLQVQTDWTDGEDSVEEMAHAAEKLGLSYIVITDHTKSLAMTGGADEKKLLRQMEEIDALNASFHVSGFRFQVLKGAEVNIKKDGTLDIDDETLEKLDCVGAAVHSHFTLSQKEQTARVVAAMENPHVDIIFHLTGRLINKRRPIELDIEKIIAAAKRTGTVLEIDAFPDRLDISDDYIRMCVNTGVKMSIDSDAHAQEHFALLAYGIGQARRGWAEKKDIINTLSAHELLKELKKPKGERWKN</sequence>
<dbReference type="EMBL" id="MHLN01000005">
    <property type="protein sequence ID" value="OGZ12423.1"/>
    <property type="molecule type" value="Genomic_DNA"/>
</dbReference>
<dbReference type="SMART" id="SM00481">
    <property type="entry name" value="POLIIIAc"/>
    <property type="match status" value="1"/>
</dbReference>
<dbReference type="InterPro" id="IPR043519">
    <property type="entry name" value="NT_sf"/>
</dbReference>
<comment type="caution">
    <text evidence="25">The sequence shown here is derived from an EMBL/GenBank/DDBJ whole genome shotgun (WGS) entry which is preliminary data.</text>
</comment>
<evidence type="ECO:0000256" key="13">
    <source>
        <dbReference type="ARBA" id="ARBA00022932"/>
    </source>
</evidence>
<dbReference type="InterPro" id="IPR004013">
    <property type="entry name" value="PHP_dom"/>
</dbReference>
<dbReference type="CDD" id="cd07436">
    <property type="entry name" value="PHP_PolX"/>
    <property type="match status" value="1"/>
</dbReference>
<evidence type="ECO:0000256" key="12">
    <source>
        <dbReference type="ARBA" id="ARBA00022843"/>
    </source>
</evidence>
<comment type="catalytic activity">
    <reaction evidence="21">
        <text>DNA(n) + a 2'-deoxyribonucleoside 5'-triphosphate = DNA(n+1) + diphosphate</text>
        <dbReference type="Rhea" id="RHEA:22508"/>
        <dbReference type="Rhea" id="RHEA-COMP:17339"/>
        <dbReference type="Rhea" id="RHEA-COMP:17340"/>
        <dbReference type="ChEBI" id="CHEBI:33019"/>
        <dbReference type="ChEBI" id="CHEBI:61560"/>
        <dbReference type="ChEBI" id="CHEBI:173112"/>
        <dbReference type="EC" id="2.7.7.7"/>
    </reaction>
</comment>
<evidence type="ECO:0000256" key="4">
    <source>
        <dbReference type="ARBA" id="ARBA00012720"/>
    </source>
</evidence>
<dbReference type="InterPro" id="IPR047967">
    <property type="entry name" value="PolX_PHP"/>
</dbReference>
<evidence type="ECO:0000256" key="21">
    <source>
        <dbReference type="ARBA" id="ARBA00049244"/>
    </source>
</evidence>
<dbReference type="InterPro" id="IPR016195">
    <property type="entry name" value="Pol/histidinol_Pase-like"/>
</dbReference>
<dbReference type="SMART" id="SM00278">
    <property type="entry name" value="HhH1"/>
    <property type="match status" value="3"/>
</dbReference>
<dbReference type="GO" id="GO:0008270">
    <property type="term" value="F:zinc ion binding"/>
    <property type="evidence" value="ECO:0007669"/>
    <property type="project" value="TreeGrafter"/>
</dbReference>
<evidence type="ECO:0000256" key="15">
    <source>
        <dbReference type="ARBA" id="ARBA00023204"/>
    </source>
</evidence>
<evidence type="ECO:0000256" key="19">
    <source>
        <dbReference type="ARBA" id="ARBA00044678"/>
    </source>
</evidence>
<dbReference type="InterPro" id="IPR003583">
    <property type="entry name" value="Hlx-hairpin-Hlx_DNA-bd_motif"/>
</dbReference>
<dbReference type="Gene3D" id="3.20.20.140">
    <property type="entry name" value="Metal-dependent hydrolases"/>
    <property type="match status" value="1"/>
</dbReference>
<comment type="cofactor">
    <cofactor evidence="1">
        <name>Mg(2+)</name>
        <dbReference type="ChEBI" id="CHEBI:18420"/>
    </cofactor>
</comment>
<keyword evidence="13" id="KW-0239">DNA-directed DNA polymerase</keyword>
<evidence type="ECO:0000259" key="22">
    <source>
        <dbReference type="SMART" id="SM00278"/>
    </source>
</evidence>
<dbReference type="InterPro" id="IPR002054">
    <property type="entry name" value="DNA-dir_DNA_pol_X"/>
</dbReference>
<feature type="domain" description="Helix-hairpin-helix DNA-binding motif class 1" evidence="22">
    <location>
        <begin position="96"/>
        <end position="115"/>
    </location>
</feature>
<keyword evidence="12" id="KW-0832">Ubl conjugation</keyword>
<evidence type="ECO:0000256" key="9">
    <source>
        <dbReference type="ARBA" id="ARBA00022695"/>
    </source>
</evidence>
<dbReference type="InterPro" id="IPR003141">
    <property type="entry name" value="Pol/His_phosphatase_N"/>
</dbReference>